<reference evidence="2" key="1">
    <citation type="journal article" date="2021" name="Sci. Adv.">
        <title>The American lobster genome reveals insights on longevity, neural, and immune adaptations.</title>
        <authorList>
            <person name="Polinski J.M."/>
            <person name="Zimin A.V."/>
            <person name="Clark K.F."/>
            <person name="Kohn A.B."/>
            <person name="Sadowski N."/>
            <person name="Timp W."/>
            <person name="Ptitsyn A."/>
            <person name="Khanna P."/>
            <person name="Romanova D.Y."/>
            <person name="Williams P."/>
            <person name="Greenwood S.J."/>
            <person name="Moroz L.L."/>
            <person name="Walt D.R."/>
            <person name="Bodnar A.G."/>
        </authorList>
    </citation>
    <scope>NUCLEOTIDE SEQUENCE</scope>
    <source>
        <strain evidence="2">GMGI-L3</strain>
    </source>
</reference>
<feature type="compositionally biased region" description="Polar residues" evidence="1">
    <location>
        <begin position="232"/>
        <end position="242"/>
    </location>
</feature>
<feature type="compositionally biased region" description="Basic and acidic residues" evidence="1">
    <location>
        <begin position="27"/>
        <end position="44"/>
    </location>
</feature>
<proteinExistence type="predicted"/>
<keyword evidence="3" id="KW-1185">Reference proteome</keyword>
<gene>
    <name evidence="2" type="ORF">Hamer_G031287</name>
</gene>
<feature type="compositionally biased region" description="Polar residues" evidence="1">
    <location>
        <begin position="167"/>
        <end position="184"/>
    </location>
</feature>
<evidence type="ECO:0000313" key="2">
    <source>
        <dbReference type="EMBL" id="KAG7166669.1"/>
    </source>
</evidence>
<feature type="compositionally biased region" description="Basic and acidic residues" evidence="1">
    <location>
        <begin position="285"/>
        <end position="301"/>
    </location>
</feature>
<evidence type="ECO:0000313" key="3">
    <source>
        <dbReference type="Proteomes" id="UP000747542"/>
    </source>
</evidence>
<feature type="compositionally biased region" description="Polar residues" evidence="1">
    <location>
        <begin position="261"/>
        <end position="284"/>
    </location>
</feature>
<dbReference type="AlphaFoldDB" id="A0A8J5MXI7"/>
<protein>
    <submittedName>
        <fullName evidence="2">Uncharacterized protein</fullName>
    </submittedName>
</protein>
<dbReference type="Proteomes" id="UP000747542">
    <property type="component" value="Unassembled WGS sequence"/>
</dbReference>
<accession>A0A8J5MXI7</accession>
<feature type="region of interest" description="Disordered" evidence="1">
    <location>
        <begin position="261"/>
        <end position="333"/>
    </location>
</feature>
<organism evidence="2 3">
    <name type="scientific">Homarus americanus</name>
    <name type="common">American lobster</name>
    <dbReference type="NCBI Taxonomy" id="6706"/>
    <lineage>
        <taxon>Eukaryota</taxon>
        <taxon>Metazoa</taxon>
        <taxon>Ecdysozoa</taxon>
        <taxon>Arthropoda</taxon>
        <taxon>Crustacea</taxon>
        <taxon>Multicrustacea</taxon>
        <taxon>Malacostraca</taxon>
        <taxon>Eumalacostraca</taxon>
        <taxon>Eucarida</taxon>
        <taxon>Decapoda</taxon>
        <taxon>Pleocyemata</taxon>
        <taxon>Astacidea</taxon>
        <taxon>Nephropoidea</taxon>
        <taxon>Nephropidae</taxon>
        <taxon>Homarus</taxon>
    </lineage>
</organism>
<sequence>MLQMSEIWTSPIQVPQKREMCHLQPKPHDRNVYSETQRRNHHDSPNCGKKHHAWSTSCPERRERIKVAMAKVQPQNRTEAPQTIFVWGQQRQNIVNPTPTPPQLSEDSFPALPPPGYRTKLKTPGRNQSMQETMTNQWTPQPQLQSCVQNTPVLVENTILPRTLQPLQATTQLNTPPACQSTSGIHRRTNKTDDHYYGSDFLYDNAETRYQHRKYNKCSYDTAPRNDAGRPDSQNSTTTSGTDEALETDIRQEEELAIQEITQNRETSSPLQQITRIRTTNTDRQQTHDHRQERQHPEERRKNSRHSTSCSSLRAGAQETATTPNGRGGKRLD</sequence>
<feature type="region of interest" description="Disordered" evidence="1">
    <location>
        <begin position="217"/>
        <end position="247"/>
    </location>
</feature>
<dbReference type="EMBL" id="JAHLQT010022232">
    <property type="protein sequence ID" value="KAG7166669.1"/>
    <property type="molecule type" value="Genomic_DNA"/>
</dbReference>
<feature type="region of interest" description="Disordered" evidence="1">
    <location>
        <begin position="27"/>
        <end position="58"/>
    </location>
</feature>
<evidence type="ECO:0000256" key="1">
    <source>
        <dbReference type="SAM" id="MobiDB-lite"/>
    </source>
</evidence>
<name>A0A8J5MXI7_HOMAM</name>
<comment type="caution">
    <text evidence="2">The sequence shown here is derived from an EMBL/GenBank/DDBJ whole genome shotgun (WGS) entry which is preliminary data.</text>
</comment>
<feature type="region of interest" description="Disordered" evidence="1">
    <location>
        <begin position="167"/>
        <end position="197"/>
    </location>
</feature>